<keyword evidence="3 4" id="KW-0479">Metal-binding</keyword>
<comment type="caution">
    <text evidence="6">The sequence shown here is derived from an EMBL/GenBank/DDBJ whole genome shotgun (WGS) entry which is preliminary data.</text>
</comment>
<dbReference type="EMBL" id="PYAV01000007">
    <property type="protein sequence ID" value="PSL45006.1"/>
    <property type="molecule type" value="Genomic_DNA"/>
</dbReference>
<evidence type="ECO:0000313" key="6">
    <source>
        <dbReference type="EMBL" id="PSL45006.1"/>
    </source>
</evidence>
<name>A0A2P8HFM7_9BACI</name>
<dbReference type="FunFam" id="3.30.70.120:FF:000006">
    <property type="entry name" value="GTP cyclohydrolase 1 type 2 homolog"/>
    <property type="match status" value="1"/>
</dbReference>
<dbReference type="Proteomes" id="UP000242310">
    <property type="component" value="Unassembled WGS sequence"/>
</dbReference>
<accession>A0A2P8HFM7</accession>
<sequence length="373" mass="40743">MSKVAQKDMIISLFEQWSPRKLALDKDPGGLMIGTLDQPVQKVLTTLDVTEAVVDEAIEKGVDLIIAHHPLIFKPLTEIDVKHGQGPIIEKCIKHDITVYAAHTNLDAARGGVNDMLAEALGLQSPNVLVPTYEEKLKKLVVFVPQENVEEVRQALGDAGAGHIGDYSHCTYGVDGTGTFIPGDETNPHIGTQGELEFVDEKRMETVVPVSKLPEVLQVLTGVHPYEEPAYDIYPVELPGEVYGLGRIGQLASSMTLEAFAEKVKEDLNVPAVRVVGPAHATVERVAVLGGDGNKFWPQAQKQGADVYVTGDIYFHTAQDAQMEGLNMVDPGHHVEAVMKEGVQQRLQNQVNEMGFAVEVLASQRSTEPFRFQ</sequence>
<dbReference type="NCBIfam" id="TIGR00486">
    <property type="entry name" value="YbgI_SA1388"/>
    <property type="match status" value="1"/>
</dbReference>
<dbReference type="InterPro" id="IPR002678">
    <property type="entry name" value="DUF34/NIF3"/>
</dbReference>
<dbReference type="PANTHER" id="PTHR13799">
    <property type="entry name" value="NGG1 INTERACTING FACTOR 3"/>
    <property type="match status" value="1"/>
</dbReference>
<evidence type="ECO:0000256" key="3">
    <source>
        <dbReference type="ARBA" id="ARBA00022723"/>
    </source>
</evidence>
<feature type="binding site" evidence="5">
    <location>
        <position position="336"/>
    </location>
    <ligand>
        <name>a divalent metal cation</name>
        <dbReference type="ChEBI" id="CHEBI:60240"/>
        <label>1</label>
    </ligand>
</feature>
<dbReference type="SUPFAM" id="SSF102705">
    <property type="entry name" value="NIF3 (NGG1p interacting factor 3)-like"/>
    <property type="match status" value="1"/>
</dbReference>
<dbReference type="InterPro" id="IPR015867">
    <property type="entry name" value="N-reg_PII/ATP_PRibTrfase_C"/>
</dbReference>
<dbReference type="PIRSF" id="PIRSF037489">
    <property type="entry name" value="UCP037489_NIF3_YqfO"/>
    <property type="match status" value="1"/>
</dbReference>
<protein>
    <recommendedName>
        <fullName evidence="2 4">GTP cyclohydrolase 1 type 2 homolog</fullName>
    </recommendedName>
</protein>
<dbReference type="Gene3D" id="3.30.70.120">
    <property type="match status" value="1"/>
</dbReference>
<dbReference type="GO" id="GO:0005737">
    <property type="term" value="C:cytoplasm"/>
    <property type="evidence" value="ECO:0007669"/>
    <property type="project" value="TreeGrafter"/>
</dbReference>
<gene>
    <name evidence="6" type="ORF">B0H94_10710</name>
</gene>
<dbReference type="RefSeq" id="WP_106588658.1">
    <property type="nucleotide sequence ID" value="NZ_PYAV01000007.1"/>
</dbReference>
<feature type="binding site" evidence="5">
    <location>
        <position position="333"/>
    </location>
    <ligand>
        <name>a divalent metal cation</name>
        <dbReference type="ChEBI" id="CHEBI:60240"/>
        <label>1</label>
    </ligand>
</feature>
<evidence type="ECO:0000256" key="2">
    <source>
        <dbReference type="ARBA" id="ARBA00022112"/>
    </source>
</evidence>
<comment type="similarity">
    <text evidence="1 4">Belongs to the GTP cyclohydrolase I type 2/NIF3 family.</text>
</comment>
<evidence type="ECO:0000256" key="1">
    <source>
        <dbReference type="ARBA" id="ARBA00006964"/>
    </source>
</evidence>
<dbReference type="AlphaFoldDB" id="A0A2P8HFM7"/>
<organism evidence="6 7">
    <name type="scientific">Salsuginibacillus halophilus</name>
    <dbReference type="NCBI Taxonomy" id="517424"/>
    <lineage>
        <taxon>Bacteria</taxon>
        <taxon>Bacillati</taxon>
        <taxon>Bacillota</taxon>
        <taxon>Bacilli</taxon>
        <taxon>Bacillales</taxon>
        <taxon>Bacillaceae</taxon>
        <taxon>Salsuginibacillus</taxon>
    </lineage>
</organism>
<dbReference type="OrthoDB" id="9792792at2"/>
<reference evidence="6 7" key="1">
    <citation type="submission" date="2018-03" db="EMBL/GenBank/DDBJ databases">
        <title>Genomic Encyclopedia of Type Strains, Phase III (KMG-III): the genomes of soil and plant-associated and newly described type strains.</title>
        <authorList>
            <person name="Whitman W."/>
        </authorList>
    </citation>
    <scope>NUCLEOTIDE SEQUENCE [LARGE SCALE GENOMIC DNA]</scope>
    <source>
        <strain evidence="6 7">CGMCC 1.07653</strain>
    </source>
</reference>
<evidence type="ECO:0000313" key="7">
    <source>
        <dbReference type="Proteomes" id="UP000242310"/>
    </source>
</evidence>
<dbReference type="InterPro" id="IPR036069">
    <property type="entry name" value="DUF34/NIF3_sf"/>
</dbReference>
<feature type="binding site" evidence="5">
    <location>
        <position position="69"/>
    </location>
    <ligand>
        <name>a divalent metal cation</name>
        <dbReference type="ChEBI" id="CHEBI:60240"/>
        <label>1</label>
    </ligand>
</feature>
<dbReference type="Gene3D" id="3.40.1390.30">
    <property type="entry name" value="NIF3 (NGG1p interacting factor 3)-like"/>
    <property type="match status" value="1"/>
</dbReference>
<keyword evidence="7" id="KW-1185">Reference proteome</keyword>
<dbReference type="GO" id="GO:0046872">
    <property type="term" value="F:metal ion binding"/>
    <property type="evidence" value="ECO:0007669"/>
    <property type="project" value="UniProtKB-UniRule"/>
</dbReference>
<feature type="binding site" evidence="5">
    <location>
        <position position="107"/>
    </location>
    <ligand>
        <name>a divalent metal cation</name>
        <dbReference type="ChEBI" id="CHEBI:60240"/>
        <label>1</label>
    </ligand>
</feature>
<dbReference type="InterPro" id="IPR017221">
    <property type="entry name" value="DUF34/NIF3_bac"/>
</dbReference>
<dbReference type="Pfam" id="PF01784">
    <property type="entry name" value="DUF34_NIF3"/>
    <property type="match status" value="1"/>
</dbReference>
<evidence type="ECO:0000256" key="5">
    <source>
        <dbReference type="PIRSR" id="PIRSR602678-1"/>
    </source>
</evidence>
<dbReference type="FunFam" id="3.40.1390.30:FF:000001">
    <property type="entry name" value="GTP cyclohydrolase 1 type 2"/>
    <property type="match status" value="1"/>
</dbReference>
<proteinExistence type="inferred from homology"/>
<evidence type="ECO:0000256" key="4">
    <source>
        <dbReference type="PIRNR" id="PIRNR037489"/>
    </source>
</evidence>
<feature type="binding site" evidence="5">
    <location>
        <position position="68"/>
    </location>
    <ligand>
        <name>a divalent metal cation</name>
        <dbReference type="ChEBI" id="CHEBI:60240"/>
        <label>1</label>
    </ligand>
</feature>
<dbReference type="PANTHER" id="PTHR13799:SF14">
    <property type="entry name" value="GTP CYCLOHYDROLASE 1 TYPE 2 HOMOLOG"/>
    <property type="match status" value="1"/>
</dbReference>